<dbReference type="Gene3D" id="2.60.120.650">
    <property type="entry name" value="Cupin"/>
    <property type="match status" value="1"/>
</dbReference>
<dbReference type="InterPro" id="IPR041667">
    <property type="entry name" value="Cupin_8"/>
</dbReference>
<dbReference type="Pfam" id="PF13621">
    <property type="entry name" value="Cupin_8"/>
    <property type="match status" value="1"/>
</dbReference>
<reference evidence="2" key="1">
    <citation type="journal article" date="2020" name="Nature">
        <title>Giant virus diversity and host interactions through global metagenomics.</title>
        <authorList>
            <person name="Schulz F."/>
            <person name="Roux S."/>
            <person name="Paez-Espino D."/>
            <person name="Jungbluth S."/>
            <person name="Walsh D.A."/>
            <person name="Denef V.J."/>
            <person name="McMahon K.D."/>
            <person name="Konstantinidis K.T."/>
            <person name="Eloe-Fadrosh E.A."/>
            <person name="Kyrpides N.C."/>
            <person name="Woyke T."/>
        </authorList>
    </citation>
    <scope>NUCLEOTIDE SEQUENCE</scope>
    <source>
        <strain evidence="2">GVMAG-M-3300023184-161</strain>
    </source>
</reference>
<feature type="domain" description="Cupin-like" evidence="1">
    <location>
        <begin position="148"/>
        <end position="255"/>
    </location>
</feature>
<evidence type="ECO:0000259" key="1">
    <source>
        <dbReference type="Pfam" id="PF13621"/>
    </source>
</evidence>
<evidence type="ECO:0000313" key="2">
    <source>
        <dbReference type="EMBL" id="QHT82409.1"/>
    </source>
</evidence>
<accession>A0A6C0HPI8</accession>
<dbReference type="SUPFAM" id="SSF51197">
    <property type="entry name" value="Clavaminate synthase-like"/>
    <property type="match status" value="1"/>
</dbReference>
<name>A0A6C0HPI8_9ZZZZ</name>
<organism evidence="2">
    <name type="scientific">viral metagenome</name>
    <dbReference type="NCBI Taxonomy" id="1070528"/>
    <lineage>
        <taxon>unclassified sequences</taxon>
        <taxon>metagenomes</taxon>
        <taxon>organismal metagenomes</taxon>
    </lineage>
</organism>
<dbReference type="EMBL" id="MN739999">
    <property type="protein sequence ID" value="QHT82409.1"/>
    <property type="molecule type" value="Genomic_DNA"/>
</dbReference>
<sequence length="286" mass="33852">MYTILNFCIVLFIYIHVMFHLKKNDSSEVYEITHLQTKDNFEEVCDIRQPVVFYFNHHQTLLDVFKQENILKEAKSFNVNIRDTTKPPDTLDTQTSIKNALALVNKDTPITSKYLCEKNHEFLKESRLFHQIKLNDTFLTPPMSLNSSYDLQFASDKCQSTLRYELNYRTFFLVTEGTASIKLASPKNTRYLFEENDYTKFEFKSSVNPWSVQPEYTVEVDKVEWVDVKLTKGQLIFIPAFWWYSIEFDKGAIIAKFSYRTYMNTLAISPRLINRFIHRIAEKNIF</sequence>
<dbReference type="AlphaFoldDB" id="A0A6C0HPI8"/>
<protein>
    <recommendedName>
        <fullName evidence="1">Cupin-like domain-containing protein</fullName>
    </recommendedName>
</protein>
<proteinExistence type="predicted"/>